<evidence type="ECO:0000313" key="2">
    <source>
        <dbReference type="Proteomes" id="UP000533637"/>
    </source>
</evidence>
<dbReference type="RefSeq" id="WP_183668365.1">
    <property type="nucleotide sequence ID" value="NZ_BMPB01000006.1"/>
</dbReference>
<dbReference type="EMBL" id="JACHOC010000001">
    <property type="protein sequence ID" value="MBB4620327.1"/>
    <property type="molecule type" value="Genomic_DNA"/>
</dbReference>
<protein>
    <recommendedName>
        <fullName evidence="3">Lipoprotein</fullName>
    </recommendedName>
</protein>
<reference evidence="1 2" key="1">
    <citation type="submission" date="2020-08" db="EMBL/GenBank/DDBJ databases">
        <title>Genomic Encyclopedia of Type Strains, Phase IV (KMG-IV): sequencing the most valuable type-strain genomes for metagenomic binning, comparative biology and taxonomic classification.</title>
        <authorList>
            <person name="Goeker M."/>
        </authorList>
    </citation>
    <scope>NUCLEOTIDE SEQUENCE [LARGE SCALE GENOMIC DNA]</scope>
    <source>
        <strain evidence="1 2">DSM 102983</strain>
    </source>
</reference>
<dbReference type="Proteomes" id="UP000533637">
    <property type="component" value="Unassembled WGS sequence"/>
</dbReference>
<evidence type="ECO:0008006" key="3">
    <source>
        <dbReference type="Google" id="ProtNLM"/>
    </source>
</evidence>
<dbReference type="SUPFAM" id="SSF50969">
    <property type="entry name" value="YVTN repeat-like/Quinoprotein amine dehydrogenase"/>
    <property type="match status" value="1"/>
</dbReference>
<gene>
    <name evidence="1" type="ORF">GGQ57_000201</name>
</gene>
<proteinExistence type="predicted"/>
<accession>A0ABR6KFP2</accession>
<evidence type="ECO:0000313" key="1">
    <source>
        <dbReference type="EMBL" id="MBB4620327.1"/>
    </source>
</evidence>
<dbReference type="Pfam" id="PF15869">
    <property type="entry name" value="TolB_like"/>
    <property type="match status" value="1"/>
</dbReference>
<sequence>MKHLLYYILIGISCLSACTSSPDSHFSRYSDFTKTKALSAQVINLDTILFRYPFRVTVRDSVAVVMDLHNIDHYLHAFTYPGWKHIASFGRRGEAPKEMLSAANIQFNSLDSLWALDPNKMQITRWKISPSTSSAELVEEIKLDKKLVRSLDFHTMESGFLIPDYLGEHRFWEVDGSGKPIKSNGTIPSETANEETSRPALAQAWRSFMDYNPENGVLAMATQLGESLEIYNLKDSTHKVLYGPAGEPEFKTGKDGSGVPNGIMGFSDIKVTNKYIYTVFQGIKFKDKLAAYQRGEQPEDGGRFIYVFDLQGNPVQKYTLDRAIYGIDINEETNTIVATEVKSDDPIIEFKI</sequence>
<dbReference type="InterPro" id="IPR011044">
    <property type="entry name" value="Quino_amine_DH_bsu"/>
</dbReference>
<keyword evidence="2" id="KW-1185">Reference proteome</keyword>
<organism evidence="1 2">
    <name type="scientific">Parabacteroides faecis</name>
    <dbReference type="NCBI Taxonomy" id="1217282"/>
    <lineage>
        <taxon>Bacteria</taxon>
        <taxon>Pseudomonadati</taxon>
        <taxon>Bacteroidota</taxon>
        <taxon>Bacteroidia</taxon>
        <taxon>Bacteroidales</taxon>
        <taxon>Tannerellaceae</taxon>
        <taxon>Parabacteroides</taxon>
    </lineage>
</organism>
<comment type="caution">
    <text evidence="1">The sequence shown here is derived from an EMBL/GenBank/DDBJ whole genome shotgun (WGS) entry which is preliminary data.</text>
</comment>
<name>A0ABR6KFP2_9BACT</name>